<comment type="caution">
    <text evidence="2">The sequence shown here is derived from an EMBL/GenBank/DDBJ whole genome shotgun (WGS) entry which is preliminary data.</text>
</comment>
<evidence type="ECO:0000256" key="1">
    <source>
        <dbReference type="SAM" id="MobiDB-lite"/>
    </source>
</evidence>
<protein>
    <submittedName>
        <fullName evidence="2">Uncharacterized protein</fullName>
    </submittedName>
</protein>
<accession>A0A9J5WMX7</accession>
<name>A0A9J5WMX7_SOLCO</name>
<keyword evidence="3" id="KW-1185">Reference proteome</keyword>
<proteinExistence type="predicted"/>
<sequence length="121" mass="13452">MEVIGPNGKTGPFSRSNEHNAGNPPLEFANFRVLESMDLLVNRIPNVNRPIFKVKQSPERVNPSIFEFSCAIVHASFGDLDFRCHFCKNNSWTSIKTLVMELVGLDGQTGLFSRSNNPLSG</sequence>
<gene>
    <name evidence="2" type="ORF">H5410_056526</name>
</gene>
<evidence type="ECO:0000313" key="3">
    <source>
        <dbReference type="Proteomes" id="UP000824120"/>
    </source>
</evidence>
<evidence type="ECO:0000313" key="2">
    <source>
        <dbReference type="EMBL" id="KAG5576392.1"/>
    </source>
</evidence>
<dbReference type="EMBL" id="JACXVP010000011">
    <property type="protein sequence ID" value="KAG5576392.1"/>
    <property type="molecule type" value="Genomic_DNA"/>
</dbReference>
<dbReference type="Proteomes" id="UP000824120">
    <property type="component" value="Chromosome 11"/>
</dbReference>
<dbReference type="AlphaFoldDB" id="A0A9J5WMX7"/>
<feature type="region of interest" description="Disordered" evidence="1">
    <location>
        <begin position="1"/>
        <end position="22"/>
    </location>
</feature>
<reference evidence="2 3" key="1">
    <citation type="submission" date="2020-09" db="EMBL/GenBank/DDBJ databases">
        <title>De no assembly of potato wild relative species, Solanum commersonii.</title>
        <authorList>
            <person name="Cho K."/>
        </authorList>
    </citation>
    <scope>NUCLEOTIDE SEQUENCE [LARGE SCALE GENOMIC DNA]</scope>
    <source>
        <strain evidence="2">LZ3.2</strain>
        <tissue evidence="2">Leaf</tissue>
    </source>
</reference>
<organism evidence="2 3">
    <name type="scientific">Solanum commersonii</name>
    <name type="common">Commerson's wild potato</name>
    <name type="synonym">Commerson's nightshade</name>
    <dbReference type="NCBI Taxonomy" id="4109"/>
    <lineage>
        <taxon>Eukaryota</taxon>
        <taxon>Viridiplantae</taxon>
        <taxon>Streptophyta</taxon>
        <taxon>Embryophyta</taxon>
        <taxon>Tracheophyta</taxon>
        <taxon>Spermatophyta</taxon>
        <taxon>Magnoliopsida</taxon>
        <taxon>eudicotyledons</taxon>
        <taxon>Gunneridae</taxon>
        <taxon>Pentapetalae</taxon>
        <taxon>asterids</taxon>
        <taxon>lamiids</taxon>
        <taxon>Solanales</taxon>
        <taxon>Solanaceae</taxon>
        <taxon>Solanoideae</taxon>
        <taxon>Solaneae</taxon>
        <taxon>Solanum</taxon>
    </lineage>
</organism>